<dbReference type="GO" id="GO:0051539">
    <property type="term" value="F:4 iron, 4 sulfur cluster binding"/>
    <property type="evidence" value="ECO:0007669"/>
    <property type="project" value="UniProtKB-UniRule"/>
</dbReference>
<dbReference type="GO" id="GO:0043805">
    <property type="term" value="F:indolepyruvate ferredoxin oxidoreductase activity"/>
    <property type="evidence" value="ECO:0007669"/>
    <property type="project" value="UniProtKB-UniRule"/>
</dbReference>
<keyword evidence="3" id="KW-0813">Transport</keyword>
<gene>
    <name evidence="6" type="primary">iorA</name>
    <name evidence="6" type="ORF">CLOHYLEM_04942</name>
</gene>
<evidence type="ECO:0000259" key="5">
    <source>
        <dbReference type="PROSITE" id="PS51379"/>
    </source>
</evidence>
<evidence type="ECO:0000313" key="7">
    <source>
        <dbReference type="Proteomes" id="UP000004893"/>
    </source>
</evidence>
<dbReference type="GO" id="GO:0030976">
    <property type="term" value="F:thiamine pyrophosphate binding"/>
    <property type="evidence" value="ECO:0007669"/>
    <property type="project" value="InterPro"/>
</dbReference>
<feature type="binding site" evidence="4">
    <location>
        <position position="582"/>
    </location>
    <ligand>
        <name>[4Fe-4S] cluster</name>
        <dbReference type="ChEBI" id="CHEBI:49883"/>
        <label>2</label>
    </ligand>
</feature>
<proteinExistence type="predicted"/>
<dbReference type="InterPro" id="IPR011766">
    <property type="entry name" value="TPP_enzyme_TPP-bd"/>
</dbReference>
<feature type="binding site" evidence="4">
    <location>
        <position position="588"/>
    </location>
    <ligand>
        <name>[4Fe-4S] cluster</name>
        <dbReference type="ChEBI" id="CHEBI:49883"/>
        <label>2</label>
    </ligand>
</feature>
<dbReference type="InterPro" id="IPR029061">
    <property type="entry name" value="THDP-binding"/>
</dbReference>
<protein>
    <recommendedName>
        <fullName evidence="3">Indolepyruvate oxidoreductase subunit IorA</fullName>
        <shortName evidence="3">IOR</shortName>
        <ecNumber evidence="3">1.2.7.8</ecNumber>
    </recommendedName>
    <alternativeName>
        <fullName evidence="3">Indolepyruvate ferredoxin oxidoreductase subunit alpha</fullName>
    </alternativeName>
</protein>
<evidence type="ECO:0000313" key="6">
    <source>
        <dbReference type="EMBL" id="EEG74981.1"/>
    </source>
</evidence>
<dbReference type="OrthoDB" id="9804603at2"/>
<evidence type="ECO:0000256" key="3">
    <source>
        <dbReference type="PIRNR" id="PIRNR006439"/>
    </source>
</evidence>
<name>C0BYQ3_9FIRM</name>
<keyword evidence="3 4" id="KW-0411">Iron-sulfur</keyword>
<dbReference type="PIRSF" id="PIRSF006439">
    <property type="entry name" value="Indolepyruvate_ferr_oxidored"/>
    <property type="match status" value="1"/>
</dbReference>
<keyword evidence="7" id="KW-1185">Reference proteome</keyword>
<keyword evidence="3" id="KW-0249">Electron transport</keyword>
<feature type="binding site" evidence="4">
    <location>
        <position position="565"/>
    </location>
    <ligand>
        <name>[4Fe-4S] cluster</name>
        <dbReference type="ChEBI" id="CHEBI:49883"/>
        <label>2</label>
    </ligand>
</feature>
<dbReference type="InterPro" id="IPR017896">
    <property type="entry name" value="4Fe4S_Fe-S-bd"/>
</dbReference>
<dbReference type="Pfam" id="PF00037">
    <property type="entry name" value="Fer4"/>
    <property type="match status" value="1"/>
</dbReference>
<dbReference type="eggNOG" id="COG4231">
    <property type="taxonomic scope" value="Bacteria"/>
</dbReference>
<dbReference type="InterPro" id="IPR017721">
    <property type="entry name" value="IorA"/>
</dbReference>
<comment type="function">
    <text evidence="3">Catalyzes the ferredoxin-dependent oxidative decarboxylation of arylpyruvates.</text>
</comment>
<dbReference type="RefSeq" id="WP_006442275.1">
    <property type="nucleotide sequence ID" value="NZ_CP036524.1"/>
</dbReference>
<reference evidence="6" key="1">
    <citation type="submission" date="2009-02" db="EMBL/GenBank/DDBJ databases">
        <authorList>
            <person name="Fulton L."/>
            <person name="Clifton S."/>
            <person name="Fulton B."/>
            <person name="Xu J."/>
            <person name="Minx P."/>
            <person name="Pepin K.H."/>
            <person name="Johnson M."/>
            <person name="Bhonagiri V."/>
            <person name="Nash W.E."/>
            <person name="Mardis E.R."/>
            <person name="Wilson R.K."/>
        </authorList>
    </citation>
    <scope>NUCLEOTIDE SEQUENCE [LARGE SCALE GENOMIC DNA]</scope>
    <source>
        <strain evidence="6">DSM 15053</strain>
    </source>
</reference>
<feature type="domain" description="4Fe-4S ferredoxin-type" evidence="5">
    <location>
        <begin position="573"/>
        <end position="601"/>
    </location>
</feature>
<dbReference type="CDD" id="cd02008">
    <property type="entry name" value="TPP_IOR_alpha"/>
    <property type="match status" value="1"/>
</dbReference>
<feature type="binding site" evidence="4">
    <location>
        <position position="556"/>
    </location>
    <ligand>
        <name>[4Fe-4S] cluster</name>
        <dbReference type="ChEBI" id="CHEBI:49883"/>
        <label>1</label>
    </ligand>
</feature>
<dbReference type="Gene3D" id="3.30.70.20">
    <property type="match status" value="1"/>
</dbReference>
<dbReference type="InterPro" id="IPR045025">
    <property type="entry name" value="HACL1-like"/>
</dbReference>
<dbReference type="FunFam" id="3.40.50.970:FF:000039">
    <property type="entry name" value="Indolepyruvate oxidoreductase subunit IorA"/>
    <property type="match status" value="1"/>
</dbReference>
<dbReference type="PROSITE" id="PS51379">
    <property type="entry name" value="4FE4S_FER_2"/>
    <property type="match status" value="1"/>
</dbReference>
<keyword evidence="1 3" id="KW-0479">Metal-binding</keyword>
<dbReference type="GO" id="GO:0046872">
    <property type="term" value="F:metal ion binding"/>
    <property type="evidence" value="ECO:0007669"/>
    <property type="project" value="UniProtKB-UniRule"/>
</dbReference>
<keyword evidence="3 4" id="KW-0004">4Fe-4S</keyword>
<dbReference type="SUPFAM" id="SSF52518">
    <property type="entry name" value="Thiamin diphosphate-binding fold (THDP-binding)"/>
    <property type="match status" value="2"/>
</dbReference>
<dbReference type="HOGENOM" id="CLU_017727_0_0_9"/>
<feature type="binding site" evidence="4">
    <location>
        <position position="592"/>
    </location>
    <ligand>
        <name>[4Fe-4S] cluster</name>
        <dbReference type="ChEBI" id="CHEBI:49883"/>
        <label>1</label>
    </ligand>
</feature>
<dbReference type="Gene3D" id="3.40.50.970">
    <property type="match status" value="2"/>
</dbReference>
<organism evidence="6 7">
    <name type="scientific">[Clostridium] hylemonae DSM 15053</name>
    <dbReference type="NCBI Taxonomy" id="553973"/>
    <lineage>
        <taxon>Bacteria</taxon>
        <taxon>Bacillati</taxon>
        <taxon>Bacillota</taxon>
        <taxon>Clostridia</taxon>
        <taxon>Lachnospirales</taxon>
        <taxon>Lachnospiraceae</taxon>
    </lineage>
</organism>
<comment type="cofactor">
    <cofactor evidence="3 4">
        <name>[4Fe-4S] cluster</name>
        <dbReference type="ChEBI" id="CHEBI:49883"/>
    </cofactor>
    <text evidence="3 4">Binds 2 [4Fe-4S] clusters. In this family the first cluster has a non-standard and varying [4Fe-4S] binding motif CX(2)CX(2)CX(4-5)CP.</text>
</comment>
<accession>C0BYQ3</accession>
<dbReference type="PANTHER" id="PTHR43710:SF6">
    <property type="entry name" value="INDOLEPYRUVATE OXIDOREDUCTASE SUBUNIT IORA"/>
    <property type="match status" value="1"/>
</dbReference>
<keyword evidence="2 3" id="KW-0560">Oxidoreductase</keyword>
<dbReference type="STRING" id="553973.CLOHYLEM_04942"/>
<dbReference type="AlphaFoldDB" id="C0BYQ3"/>
<comment type="catalytic activity">
    <reaction evidence="3">
        <text>indole-3-pyruvate + 2 oxidized [2Fe-2S]-[ferredoxin] + CoA = (indol-3-yl)acetyl-CoA + 2 reduced [2Fe-2S]-[ferredoxin] + CO2 + H(+)</text>
        <dbReference type="Rhea" id="RHEA:12645"/>
        <dbReference type="Rhea" id="RHEA-COMP:10000"/>
        <dbReference type="Rhea" id="RHEA-COMP:10001"/>
        <dbReference type="ChEBI" id="CHEBI:15378"/>
        <dbReference type="ChEBI" id="CHEBI:16526"/>
        <dbReference type="ChEBI" id="CHEBI:17640"/>
        <dbReference type="ChEBI" id="CHEBI:33737"/>
        <dbReference type="ChEBI" id="CHEBI:33738"/>
        <dbReference type="ChEBI" id="CHEBI:57271"/>
        <dbReference type="ChEBI" id="CHEBI:57287"/>
        <dbReference type="EC" id="1.2.7.8"/>
    </reaction>
</comment>
<dbReference type="Pfam" id="PF02775">
    <property type="entry name" value="TPP_enzyme_C"/>
    <property type="match status" value="1"/>
</dbReference>
<dbReference type="CDD" id="cd07034">
    <property type="entry name" value="TPP_PYR_PFOR_IOR-alpha_like"/>
    <property type="match status" value="1"/>
</dbReference>
<comment type="caution">
    <text evidence="6">The sequence shown here is derived from an EMBL/GenBank/DDBJ whole genome shotgun (WGS) entry which is preliminary data.</text>
</comment>
<dbReference type="PANTHER" id="PTHR43710">
    <property type="entry name" value="2-HYDROXYACYL-COA LYASE"/>
    <property type="match status" value="1"/>
</dbReference>
<dbReference type="Proteomes" id="UP000004893">
    <property type="component" value="Unassembled WGS sequence"/>
</dbReference>
<sequence>MAKELLMGNEAIGLGAIRAGVNLVSGYPGTPSTEILETVAKHNSGGRIHVEWSVNEKAALEVAAGAAYAGARTLVTMKQVGLNVASDPLMSLAYVGVKGGMVIVAADDPGPISSQTEQDTRCFAAFAKIPVFDPVSPEEAYEMVGDAFAYSQQYGTPVLLRPTTRVCHGCAAVELAEAADENVPEGFVKDTGRWVIFPRLSYENHRKIEKRNEELSRLFSSCKYNAAEGKGTLKKAVAAGGVSYAYVKESLPEDVKLLKIGTPHPFPEALAEEFLRGLEEVLVIEELDPVIEKELLRIAGKYHLPVTIKGKLTHDTKNAGENSVESVRDDLRRFLPDHEELRAGNADAAAEMPPLPVRPPVLCAGCPHRASFYAVKKAAHGRKAVFSGDIGCYTLGNSKPLDMVDTCLCMGADVTIAQGLHIIEPDAVNFAFIGDSTFFASGMTGVVNAVYNQTDIVLVVLDNSTTAMTGHQPHPGTGTTMMGETVAKADIGKILEAVGVRKIVKADPLKLGEAVAAVEEVIDEKGVRAVIFKSPCIAVTKPTSLYRVAEDACTSCRQCIRELGCPAIVNADGKAAIEPSLCFGCGICAQVCKFGAIQEVE</sequence>
<feature type="binding site" evidence="4">
    <location>
        <position position="553"/>
    </location>
    <ligand>
        <name>[4Fe-4S] cluster</name>
        <dbReference type="ChEBI" id="CHEBI:49883"/>
        <label>1</label>
    </ligand>
</feature>
<evidence type="ECO:0000256" key="4">
    <source>
        <dbReference type="PIRSR" id="PIRSR006439-50"/>
    </source>
</evidence>
<dbReference type="NCBIfam" id="TIGR03336">
    <property type="entry name" value="IOR_alpha"/>
    <property type="match status" value="1"/>
</dbReference>
<keyword evidence="3 4" id="KW-0408">Iron</keyword>
<feature type="binding site" evidence="4">
    <location>
        <position position="585"/>
    </location>
    <ligand>
        <name>[4Fe-4S] cluster</name>
        <dbReference type="ChEBI" id="CHEBI:49883"/>
        <label>2</label>
    </ligand>
</feature>
<dbReference type="EMBL" id="ABYI02000018">
    <property type="protein sequence ID" value="EEG74981.1"/>
    <property type="molecule type" value="Genomic_DNA"/>
</dbReference>
<dbReference type="Pfam" id="PF01855">
    <property type="entry name" value="POR_N"/>
    <property type="match status" value="1"/>
</dbReference>
<evidence type="ECO:0000256" key="1">
    <source>
        <dbReference type="ARBA" id="ARBA00022723"/>
    </source>
</evidence>
<dbReference type="InterPro" id="IPR002880">
    <property type="entry name" value="Pyrv_Fd/Flavodoxin_OxRdtase_N"/>
</dbReference>
<dbReference type="EC" id="1.2.7.8" evidence="3"/>
<feature type="binding site" evidence="4">
    <location>
        <position position="559"/>
    </location>
    <ligand>
        <name>[4Fe-4S] cluster</name>
        <dbReference type="ChEBI" id="CHEBI:49883"/>
        <label>1</label>
    </ligand>
</feature>
<evidence type="ECO:0000256" key="2">
    <source>
        <dbReference type="ARBA" id="ARBA00023002"/>
    </source>
</evidence>
<reference evidence="6" key="2">
    <citation type="submission" date="2013-06" db="EMBL/GenBank/DDBJ databases">
        <title>Draft genome sequence of Clostridium hylemonae (DSM 15053).</title>
        <authorList>
            <person name="Sudarsanam P."/>
            <person name="Ley R."/>
            <person name="Guruge J."/>
            <person name="Turnbaugh P.J."/>
            <person name="Mahowald M."/>
            <person name="Liep D."/>
            <person name="Gordon J."/>
        </authorList>
    </citation>
    <scope>NUCLEOTIDE SEQUENCE</scope>
    <source>
        <strain evidence="6">DSM 15053</strain>
    </source>
</reference>